<dbReference type="Proteomes" id="UP001193501">
    <property type="component" value="Unassembled WGS sequence"/>
</dbReference>
<keyword evidence="2" id="KW-1185">Reference proteome</keyword>
<evidence type="ECO:0000313" key="1">
    <source>
        <dbReference type="EMBL" id="NBZ87914.1"/>
    </source>
</evidence>
<dbReference type="RefSeq" id="WP_168774722.1">
    <property type="nucleotide sequence ID" value="NZ_JAABNR010000008.1"/>
</dbReference>
<accession>A0AAE4YCU7</accession>
<proteinExistence type="predicted"/>
<organism evidence="1 2">
    <name type="scientific">Stagnihabitans tardus</name>
    <dbReference type="NCBI Taxonomy" id="2699202"/>
    <lineage>
        <taxon>Bacteria</taxon>
        <taxon>Pseudomonadati</taxon>
        <taxon>Pseudomonadota</taxon>
        <taxon>Alphaproteobacteria</taxon>
        <taxon>Rhodobacterales</taxon>
        <taxon>Paracoccaceae</taxon>
        <taxon>Stagnihabitans</taxon>
    </lineage>
</organism>
<dbReference type="AlphaFoldDB" id="A0AAE4YCU7"/>
<gene>
    <name evidence="1" type="ORF">GV832_10020</name>
</gene>
<comment type="caution">
    <text evidence="1">The sequence shown here is derived from an EMBL/GenBank/DDBJ whole genome shotgun (WGS) entry which is preliminary data.</text>
</comment>
<reference evidence="1" key="1">
    <citation type="submission" date="2020-01" db="EMBL/GenBank/DDBJ databases">
        <authorList>
            <person name="Chen W.-M."/>
        </authorList>
    </citation>
    <scope>NUCLEOTIDE SEQUENCE</scope>
    <source>
        <strain evidence="1">CYK-10</strain>
    </source>
</reference>
<evidence type="ECO:0000313" key="2">
    <source>
        <dbReference type="Proteomes" id="UP001193501"/>
    </source>
</evidence>
<name>A0AAE4YCU7_9RHOB</name>
<protein>
    <submittedName>
        <fullName evidence="1">Uncharacterized protein</fullName>
    </submittedName>
</protein>
<dbReference type="EMBL" id="JAABNR010000008">
    <property type="protein sequence ID" value="NBZ87914.1"/>
    <property type="molecule type" value="Genomic_DNA"/>
</dbReference>
<sequence length="272" mass="28279">MIVVNGDAVGAEFPTVLFDNALASATLSGATVSAGAARENVLGPQTFDYWEPITQTGVLTATWAAPIQLDMVAIAAHNLHLTGANLRVHAAPDLVAVTSNITVFAAADLAANGAGPLAVVFGSRTVQKLSFTCTAGPGAPLPRIGIIYAGQRLAIPGGIAPPYVQAEDARKVETNAAQSLGGHYLRGMARRKAMRQTAQISAVERAWADGALQPFRAAYDMGAPFFWAGSPAFLTRDLSYAWRPDDAPELRPQVLAGGARVGLTLELAGYGG</sequence>